<evidence type="ECO:0000256" key="2">
    <source>
        <dbReference type="SAM" id="Phobius"/>
    </source>
</evidence>
<dbReference type="RefSeq" id="WP_250918397.1">
    <property type="nucleotide sequence ID" value="NZ_JAMQAW010000006.1"/>
</dbReference>
<protein>
    <submittedName>
        <fullName evidence="3">Uncharacterized protein</fullName>
    </submittedName>
</protein>
<keyword evidence="2" id="KW-0812">Transmembrane</keyword>
<keyword evidence="4" id="KW-1185">Reference proteome</keyword>
<name>A0ABT0UHG3_9ACTN</name>
<proteinExistence type="predicted"/>
<dbReference type="EMBL" id="JAMQAW010000006">
    <property type="protein sequence ID" value="MCM2388062.1"/>
    <property type="molecule type" value="Genomic_DNA"/>
</dbReference>
<feature type="transmembrane region" description="Helical" evidence="2">
    <location>
        <begin position="6"/>
        <end position="26"/>
    </location>
</feature>
<keyword evidence="2" id="KW-1133">Transmembrane helix</keyword>
<gene>
    <name evidence="3" type="ORF">NBG84_06970</name>
</gene>
<evidence type="ECO:0000313" key="3">
    <source>
        <dbReference type="EMBL" id="MCM2388062.1"/>
    </source>
</evidence>
<feature type="compositionally biased region" description="Polar residues" evidence="1">
    <location>
        <begin position="45"/>
        <end position="62"/>
    </location>
</feature>
<organism evidence="3 4">
    <name type="scientific">Streptomyces albipurpureus</name>
    <dbReference type="NCBI Taxonomy" id="2897419"/>
    <lineage>
        <taxon>Bacteria</taxon>
        <taxon>Bacillati</taxon>
        <taxon>Actinomycetota</taxon>
        <taxon>Actinomycetes</taxon>
        <taxon>Kitasatosporales</taxon>
        <taxon>Streptomycetaceae</taxon>
        <taxon>Streptomyces</taxon>
    </lineage>
</organism>
<sequence length="106" mass="10928">MDTFLGYLIVLVLLVLLVLPSLIGHLTDRVIDRQLREAERGPTPAAQTKGASLVSRTSQPGTASAAASPRFTPITSAPATAANESTLNATGRDLVDAVTRTGSASA</sequence>
<evidence type="ECO:0000313" key="4">
    <source>
        <dbReference type="Proteomes" id="UP001431429"/>
    </source>
</evidence>
<dbReference type="Proteomes" id="UP001431429">
    <property type="component" value="Unassembled WGS sequence"/>
</dbReference>
<comment type="caution">
    <text evidence="3">The sequence shown here is derived from an EMBL/GenBank/DDBJ whole genome shotgun (WGS) entry which is preliminary data.</text>
</comment>
<keyword evidence="2" id="KW-0472">Membrane</keyword>
<accession>A0ABT0UHG3</accession>
<reference evidence="3" key="1">
    <citation type="submission" date="2022-06" db="EMBL/GenBank/DDBJ databases">
        <title>Genome public.</title>
        <authorList>
            <person name="Sun Q."/>
        </authorList>
    </citation>
    <scope>NUCLEOTIDE SEQUENCE</scope>
    <source>
        <strain evidence="3">CWNU-1</strain>
    </source>
</reference>
<feature type="compositionally biased region" description="Polar residues" evidence="1">
    <location>
        <begin position="73"/>
        <end position="89"/>
    </location>
</feature>
<feature type="region of interest" description="Disordered" evidence="1">
    <location>
        <begin position="36"/>
        <end position="93"/>
    </location>
</feature>
<evidence type="ECO:0000256" key="1">
    <source>
        <dbReference type="SAM" id="MobiDB-lite"/>
    </source>
</evidence>